<accession>A0A0A9FKH5</accession>
<protein>
    <submittedName>
        <fullName evidence="1">Uncharacterized protein</fullName>
    </submittedName>
</protein>
<organism evidence="1">
    <name type="scientific">Arundo donax</name>
    <name type="common">Giant reed</name>
    <name type="synonym">Donax arundinaceus</name>
    <dbReference type="NCBI Taxonomy" id="35708"/>
    <lineage>
        <taxon>Eukaryota</taxon>
        <taxon>Viridiplantae</taxon>
        <taxon>Streptophyta</taxon>
        <taxon>Embryophyta</taxon>
        <taxon>Tracheophyta</taxon>
        <taxon>Spermatophyta</taxon>
        <taxon>Magnoliopsida</taxon>
        <taxon>Liliopsida</taxon>
        <taxon>Poales</taxon>
        <taxon>Poaceae</taxon>
        <taxon>PACMAD clade</taxon>
        <taxon>Arundinoideae</taxon>
        <taxon>Arundineae</taxon>
        <taxon>Arundo</taxon>
    </lineage>
</organism>
<dbReference type="EMBL" id="GBRH01185049">
    <property type="protein sequence ID" value="JAE12847.1"/>
    <property type="molecule type" value="Transcribed_RNA"/>
</dbReference>
<dbReference type="AlphaFoldDB" id="A0A0A9FKH5"/>
<proteinExistence type="predicted"/>
<sequence length="53" mass="5414">MMTSCRCDSSVNLACKIVQHGGESTGCCVNLLILAVDLSTLGSSSTLALPLTV</sequence>
<reference evidence="1" key="2">
    <citation type="journal article" date="2015" name="Data Brief">
        <title>Shoot transcriptome of the giant reed, Arundo donax.</title>
        <authorList>
            <person name="Barrero R.A."/>
            <person name="Guerrero F.D."/>
            <person name="Moolhuijzen P."/>
            <person name="Goolsby J.A."/>
            <person name="Tidwell J."/>
            <person name="Bellgard S.E."/>
            <person name="Bellgard M.I."/>
        </authorList>
    </citation>
    <scope>NUCLEOTIDE SEQUENCE</scope>
    <source>
        <tissue evidence="1">Shoot tissue taken approximately 20 cm above the soil surface</tissue>
    </source>
</reference>
<reference evidence="1" key="1">
    <citation type="submission" date="2014-09" db="EMBL/GenBank/DDBJ databases">
        <authorList>
            <person name="Magalhaes I.L.F."/>
            <person name="Oliveira U."/>
            <person name="Santos F.R."/>
            <person name="Vidigal T.H.D.A."/>
            <person name="Brescovit A.D."/>
            <person name="Santos A.J."/>
        </authorList>
    </citation>
    <scope>NUCLEOTIDE SEQUENCE</scope>
    <source>
        <tissue evidence="1">Shoot tissue taken approximately 20 cm above the soil surface</tissue>
    </source>
</reference>
<evidence type="ECO:0000313" key="1">
    <source>
        <dbReference type="EMBL" id="JAE12847.1"/>
    </source>
</evidence>
<name>A0A0A9FKH5_ARUDO</name>